<accession>A0A8H9UKX6</accession>
<dbReference type="InterPro" id="IPR053861">
    <property type="entry name" value="Phage_Mu_Gp45_N"/>
</dbReference>
<protein>
    <submittedName>
        <fullName evidence="3">Phage baseplate assembly protein</fullName>
    </submittedName>
</protein>
<dbReference type="InterPro" id="IPR013046">
    <property type="entry name" value="GpV/Gp45"/>
</dbReference>
<dbReference type="EMBL" id="DACSXJ010000006">
    <property type="protein sequence ID" value="HAT3896910.1"/>
    <property type="molecule type" value="Genomic_DNA"/>
</dbReference>
<dbReference type="NCBIfam" id="TIGR01644">
    <property type="entry name" value="phage_P2_V"/>
    <property type="match status" value="1"/>
</dbReference>
<dbReference type="Proteomes" id="UP000855471">
    <property type="component" value="Unassembled WGS sequence"/>
</dbReference>
<proteinExistence type="predicted"/>
<reference evidence="3" key="1">
    <citation type="journal article" date="2018" name="Genome Biol.">
        <title>SKESA: strategic k-mer extension for scrupulous assemblies.</title>
        <authorList>
            <person name="Souvorov A."/>
            <person name="Agarwala R."/>
            <person name="Lipman D.J."/>
        </authorList>
    </citation>
    <scope>NUCLEOTIDE SEQUENCE</scope>
    <source>
        <strain evidence="3">O50</strain>
    </source>
</reference>
<organism evidence="3">
    <name type="scientific">Citrobacter freundii</name>
    <dbReference type="NCBI Taxonomy" id="546"/>
    <lineage>
        <taxon>Bacteria</taxon>
        <taxon>Pseudomonadati</taxon>
        <taxon>Pseudomonadota</taxon>
        <taxon>Gammaproteobacteria</taxon>
        <taxon>Enterobacterales</taxon>
        <taxon>Enterobacteriaceae</taxon>
        <taxon>Citrobacter</taxon>
        <taxon>Citrobacter freundii complex</taxon>
    </lineage>
</organism>
<dbReference type="InterPro" id="IPR014462">
    <property type="entry name" value="Phage_Mu_Gp45"/>
</dbReference>
<dbReference type="AlphaFoldDB" id="A0A8H9UKX6"/>
<feature type="region of interest" description="Disordered" evidence="1">
    <location>
        <begin position="174"/>
        <end position="195"/>
    </location>
</feature>
<feature type="compositionally biased region" description="Basic and acidic residues" evidence="1">
    <location>
        <begin position="174"/>
        <end position="183"/>
    </location>
</feature>
<dbReference type="PIRSF" id="PIRSF012337">
    <property type="entry name" value="gp45"/>
    <property type="match status" value="1"/>
</dbReference>
<evidence type="ECO:0000259" key="2">
    <source>
        <dbReference type="Pfam" id="PF06890"/>
    </source>
</evidence>
<comment type="caution">
    <text evidence="3">The sequence shown here is derived from an EMBL/GenBank/DDBJ whole genome shotgun (WGS) entry which is preliminary data.</text>
</comment>
<gene>
    <name evidence="3" type="ORF">I9Y29_001321</name>
</gene>
<dbReference type="Pfam" id="PF06890">
    <property type="entry name" value="Phage_Mu_Gp45"/>
    <property type="match status" value="1"/>
</dbReference>
<sequence length="195" mass="21360">MWNKIDSRINSALNRIRKAFRGVLTRANSTGDVQTVQAKGVHGEVLQDAELYQHYGFTSNPLPGTKAIILPLNGLTSHSIIIATEHGGYRLKALKSGEVAIYTDEGSNIVLKRGKLIEANCDYFLMNAKKQFKVVTEDFDVTATTGAQFDTPLLHGTNDVSDGKSSVQAMRDTFDDHDHKHGGDAGTTDKPNQQM</sequence>
<evidence type="ECO:0000256" key="1">
    <source>
        <dbReference type="SAM" id="MobiDB-lite"/>
    </source>
</evidence>
<evidence type="ECO:0000313" key="3">
    <source>
        <dbReference type="EMBL" id="HAT3896910.1"/>
    </source>
</evidence>
<feature type="domain" description="Bacteriophage Mu Gp45 N-terminal" evidence="2">
    <location>
        <begin position="21"/>
        <end position="87"/>
    </location>
</feature>
<name>A0A8H9UKX6_CITFR</name>
<dbReference type="RefSeq" id="WP_003030327.1">
    <property type="nucleotide sequence ID" value="NZ_JAQHZD010000028.1"/>
</dbReference>
<reference evidence="3" key="2">
    <citation type="submission" date="2020-09" db="EMBL/GenBank/DDBJ databases">
        <authorList>
            <consortium name="NCBI Pathogen Detection Project"/>
        </authorList>
    </citation>
    <scope>NUCLEOTIDE SEQUENCE</scope>
    <source>
        <strain evidence="3">O50</strain>
    </source>
</reference>